<dbReference type="Pfam" id="PF00702">
    <property type="entry name" value="Hydrolase"/>
    <property type="match status" value="1"/>
</dbReference>
<name>A0A1E3AG69_9FIRM</name>
<dbReference type="InterPro" id="IPR006439">
    <property type="entry name" value="HAD-SF_hydro_IA"/>
</dbReference>
<comment type="caution">
    <text evidence="2">The sequence shown here is derived from an EMBL/GenBank/DDBJ whole genome shotgun (WGS) entry which is preliminary data.</text>
</comment>
<dbReference type="RefSeq" id="WP_069153214.1">
    <property type="nucleotide sequence ID" value="NZ_DBFYTW010000254.1"/>
</dbReference>
<dbReference type="Proteomes" id="UP000094271">
    <property type="component" value="Unassembled WGS sequence"/>
</dbReference>
<accession>A0A1E3AG69</accession>
<dbReference type="Proteomes" id="UP000094869">
    <property type="component" value="Unassembled WGS sequence"/>
</dbReference>
<reference evidence="2 5" key="1">
    <citation type="submission" date="2016-07" db="EMBL/GenBank/DDBJ databases">
        <title>Characterization of isolates of Eisenbergiella tayi derived from blood cultures, using whole genome sequencing.</title>
        <authorList>
            <person name="Burdz T."/>
            <person name="Wiebe D."/>
            <person name="Huynh C."/>
            <person name="Bernard K."/>
        </authorList>
    </citation>
    <scope>NUCLEOTIDE SEQUENCE [LARGE SCALE GENOMIC DNA]</scope>
    <source>
        <strain evidence="2 5">NML 110608</strain>
    </source>
</reference>
<dbReference type="SFLD" id="SFLDG01129">
    <property type="entry name" value="C1.5:_HAD__Beta-PGM__Phosphata"/>
    <property type="match status" value="1"/>
</dbReference>
<dbReference type="EC" id="3.8.1.2" evidence="2"/>
<dbReference type="EMBL" id="MCGH01000002">
    <property type="protein sequence ID" value="ODM07619.1"/>
    <property type="molecule type" value="Genomic_DNA"/>
</dbReference>
<dbReference type="GO" id="GO:0018784">
    <property type="term" value="F:(S)-2-haloacid dehalogenase activity"/>
    <property type="evidence" value="ECO:0007669"/>
    <property type="project" value="UniProtKB-EC"/>
</dbReference>
<evidence type="ECO:0000313" key="2">
    <source>
        <dbReference type="EMBL" id="ODM07619.1"/>
    </source>
</evidence>
<protein>
    <submittedName>
        <fullName evidence="2">(S)-2-haloacid dehalogenase 4A</fullName>
        <ecNumber evidence="2">3.8.1.2</ecNumber>
    </submittedName>
</protein>
<sequence>MKKLIIFDAYGTLIAAGAGYREAVRRIPELTECGVNPELFCEEWKILHRQHKEEANGNGYLIEAEIFRKDLSVLYSRYGITGNRNKDADFMQTALGVSKAFEGAADAVNQLKKKYRVIIGADSDTEPLLLNIRRNGMEPDGIYSSEDLKIYKPDRRFYQKMLHSCGGEAENTIYIGNSYHEDVEGPASAGIPSILIDRRRTHTQDGKHTVQPLAVVHSLYNLVQLLEKMQPNQR</sequence>
<evidence type="ECO:0000313" key="4">
    <source>
        <dbReference type="EMBL" id="ODR56466.1"/>
    </source>
</evidence>
<proteinExistence type="predicted"/>
<evidence type="ECO:0000256" key="1">
    <source>
        <dbReference type="ARBA" id="ARBA00022801"/>
    </source>
</evidence>
<organism evidence="2 5">
    <name type="scientific">Eisenbergiella tayi</name>
    <dbReference type="NCBI Taxonomy" id="1432052"/>
    <lineage>
        <taxon>Bacteria</taxon>
        <taxon>Bacillati</taxon>
        <taxon>Bacillota</taxon>
        <taxon>Clostridia</taxon>
        <taxon>Lachnospirales</taxon>
        <taxon>Lachnospiraceae</taxon>
        <taxon>Eisenbergiella</taxon>
    </lineage>
</organism>
<dbReference type="InterPro" id="IPR051540">
    <property type="entry name" value="S-2-haloacid_dehalogenase"/>
</dbReference>
<dbReference type="AlphaFoldDB" id="A0A1E3AG69"/>
<evidence type="ECO:0000313" key="7">
    <source>
        <dbReference type="Proteomes" id="UP000094869"/>
    </source>
</evidence>
<dbReference type="Gene3D" id="3.40.50.1000">
    <property type="entry name" value="HAD superfamily/HAD-like"/>
    <property type="match status" value="1"/>
</dbReference>
<dbReference type="InterPro" id="IPR036412">
    <property type="entry name" value="HAD-like_sf"/>
</dbReference>
<dbReference type="InterPro" id="IPR023214">
    <property type="entry name" value="HAD_sf"/>
</dbReference>
<dbReference type="PANTHER" id="PTHR43316">
    <property type="entry name" value="HYDROLASE, HALOACID DELAHOGENASE-RELATED"/>
    <property type="match status" value="1"/>
</dbReference>
<keyword evidence="7" id="KW-1185">Reference proteome</keyword>
<dbReference type="PANTHER" id="PTHR43316:SF3">
    <property type="entry name" value="HALOACID DEHALOGENASE, TYPE II (AFU_ORTHOLOGUE AFUA_2G07750)-RELATED"/>
    <property type="match status" value="1"/>
</dbReference>
<dbReference type="InterPro" id="IPR023198">
    <property type="entry name" value="PGP-like_dom2"/>
</dbReference>
<reference evidence="3 6" key="3">
    <citation type="submission" date="2016-08" db="EMBL/GenBank/DDBJ databases">
        <authorList>
            <person name="Seilhamer J.J."/>
        </authorList>
    </citation>
    <scope>NUCLEOTIDE SEQUENCE [LARGE SCALE GENOMIC DNA]</scope>
    <source>
        <strain evidence="3 6">NML150140-1</strain>
    </source>
</reference>
<dbReference type="EMBL" id="MEHA01000008">
    <property type="protein sequence ID" value="ODR51748.1"/>
    <property type="molecule type" value="Genomic_DNA"/>
</dbReference>
<dbReference type="Gene3D" id="1.10.150.240">
    <property type="entry name" value="Putative phosphatase, domain 2"/>
    <property type="match status" value="1"/>
</dbReference>
<dbReference type="Proteomes" id="UP000094067">
    <property type="component" value="Unassembled WGS sequence"/>
</dbReference>
<dbReference type="EMBL" id="MEHD01000023">
    <property type="protein sequence ID" value="ODR56466.1"/>
    <property type="molecule type" value="Genomic_DNA"/>
</dbReference>
<dbReference type="PRINTS" id="PR00413">
    <property type="entry name" value="HADHALOGNASE"/>
</dbReference>
<evidence type="ECO:0000313" key="6">
    <source>
        <dbReference type="Proteomes" id="UP000094271"/>
    </source>
</evidence>
<reference evidence="4 7" key="2">
    <citation type="submission" date="2016-08" db="EMBL/GenBank/DDBJ databases">
        <title>Characterization of Isolates of Eisenbergiella tayi Derived from Blood Cultures, Using Whole Genome Sequencing.</title>
        <authorList>
            <person name="Bernier A.-M."/>
            <person name="Burdz T."/>
            <person name="Wiebe D."/>
            <person name="Bernard K."/>
        </authorList>
    </citation>
    <scope>NUCLEOTIDE SEQUENCE [LARGE SCALE GENOMIC DNA]</scope>
    <source>
        <strain evidence="4 7">NML120146</strain>
    </source>
</reference>
<dbReference type="SUPFAM" id="SSF56784">
    <property type="entry name" value="HAD-like"/>
    <property type="match status" value="1"/>
</dbReference>
<keyword evidence="1 2" id="KW-0378">Hydrolase</keyword>
<evidence type="ECO:0000313" key="3">
    <source>
        <dbReference type="EMBL" id="ODR51748.1"/>
    </source>
</evidence>
<evidence type="ECO:0000313" key="5">
    <source>
        <dbReference type="Proteomes" id="UP000094067"/>
    </source>
</evidence>
<gene>
    <name evidence="2" type="primary">hdl IVa</name>
    <name evidence="3" type="ORF">BEI59_12555</name>
    <name evidence="2" type="ORF">BEI61_03509</name>
    <name evidence="4" type="ORF">BEI63_13220</name>
</gene>
<dbReference type="SFLD" id="SFLDS00003">
    <property type="entry name" value="Haloacid_Dehalogenase"/>
    <property type="match status" value="1"/>
</dbReference>